<proteinExistence type="predicted"/>
<dbReference type="EMBL" id="SIPC01000001">
    <property type="protein sequence ID" value="TAX74619.1"/>
    <property type="molecule type" value="Genomic_DNA"/>
</dbReference>
<dbReference type="SUPFAM" id="SSF54427">
    <property type="entry name" value="NTF2-like"/>
    <property type="match status" value="1"/>
</dbReference>
<dbReference type="Gene3D" id="3.10.450.50">
    <property type="match status" value="1"/>
</dbReference>
<feature type="domain" description="DUF4440" evidence="1">
    <location>
        <begin position="23"/>
        <end position="121"/>
    </location>
</feature>
<comment type="caution">
    <text evidence="2">The sequence shown here is derived from an EMBL/GenBank/DDBJ whole genome shotgun (WGS) entry which is preliminary data.</text>
</comment>
<evidence type="ECO:0000313" key="2">
    <source>
        <dbReference type="EMBL" id="TAX74619.1"/>
    </source>
</evidence>
<evidence type="ECO:0000259" key="1">
    <source>
        <dbReference type="Pfam" id="PF14534"/>
    </source>
</evidence>
<reference evidence="2 3" key="1">
    <citation type="submission" date="2019-02" db="EMBL/GenBank/DDBJ databases">
        <title>The genomic architecture of introgression among sibling species of bacteria.</title>
        <authorList>
            <person name="Cavassim M.I.A."/>
            <person name="Moeskjaer S."/>
            <person name="Moslemi C."/>
            <person name="Fields B."/>
            <person name="Bachmann A."/>
            <person name="Vilhjalmsson B."/>
            <person name="Schierup M.H."/>
            <person name="Young J.P.W."/>
            <person name="Andersen S.U."/>
        </authorList>
    </citation>
    <scope>NUCLEOTIDE SEQUENCE [LARGE SCALE GENOMIC DNA]</scope>
    <source>
        <strain evidence="2 3">SM145A</strain>
    </source>
</reference>
<evidence type="ECO:0000313" key="3">
    <source>
        <dbReference type="Proteomes" id="UP000293652"/>
    </source>
</evidence>
<gene>
    <name evidence="2" type="ORF">ELI03_04220</name>
</gene>
<organism evidence="2 3">
    <name type="scientific">Rhizobium leguminosarum</name>
    <dbReference type="NCBI Taxonomy" id="384"/>
    <lineage>
        <taxon>Bacteria</taxon>
        <taxon>Pseudomonadati</taxon>
        <taxon>Pseudomonadota</taxon>
        <taxon>Alphaproteobacteria</taxon>
        <taxon>Hyphomicrobiales</taxon>
        <taxon>Rhizobiaceae</taxon>
        <taxon>Rhizobium/Agrobacterium group</taxon>
        <taxon>Rhizobium</taxon>
    </lineage>
</organism>
<protein>
    <recommendedName>
        <fullName evidence="1">DUF4440 domain-containing protein</fullName>
    </recommendedName>
</protein>
<accession>A0A4Q8Y5B5</accession>
<name>A0A4Q8Y5B5_RHILE</name>
<dbReference type="AlphaFoldDB" id="A0A4Q8Y5B5"/>
<dbReference type="Proteomes" id="UP000293652">
    <property type="component" value="Unassembled WGS sequence"/>
</dbReference>
<dbReference type="Pfam" id="PF14534">
    <property type="entry name" value="DUF4440"/>
    <property type="match status" value="1"/>
</dbReference>
<dbReference type="InterPro" id="IPR027843">
    <property type="entry name" value="DUF4440"/>
</dbReference>
<sequence length="148" mass="16534">MFRSFKVWARFMDPLPDFQDLMDRMTASYRAGDAAACAAMFTLDAQLYSPYAAPAFGREAIEALHQEWTHGGVPDKKLQVLQSGGSNDTAWTLNAYSEDGGKVRGNSLAVWQRGSDRVWRIRICSLNDDQREVNHGPTKSYGLLGTEQ</sequence>
<dbReference type="InterPro" id="IPR032710">
    <property type="entry name" value="NTF2-like_dom_sf"/>
</dbReference>